<keyword evidence="1" id="KW-1133">Transmembrane helix</keyword>
<name>A0A0B8P4S2_9VIBR</name>
<keyword evidence="1" id="KW-0812">Transmembrane</keyword>
<evidence type="ECO:0000313" key="2">
    <source>
        <dbReference type="EMBL" id="GAM57954.1"/>
    </source>
</evidence>
<reference evidence="2 3" key="1">
    <citation type="submission" date="2015-01" db="EMBL/GenBank/DDBJ databases">
        <title>Vibrio sp. C1 JCM 19231 whole genome shotgun sequence.</title>
        <authorList>
            <person name="Sawabe T."/>
            <person name="Meirelles P."/>
            <person name="Feng G."/>
            <person name="Sayaka M."/>
            <person name="Hattori M."/>
            <person name="Ohkuma M."/>
        </authorList>
    </citation>
    <scope>NUCLEOTIDE SEQUENCE [LARGE SCALE GENOMIC DNA]</scope>
    <source>
        <strain evidence="3">JCM 19231</strain>
    </source>
</reference>
<protein>
    <submittedName>
        <fullName evidence="2">Uncharacterized protein</fullName>
    </submittedName>
</protein>
<reference evidence="2 3" key="2">
    <citation type="submission" date="2015-01" db="EMBL/GenBank/DDBJ databases">
        <authorList>
            <consortium name="NBRP consortium"/>
            <person name="Sawabe T."/>
            <person name="Meirelles P."/>
            <person name="Feng G."/>
            <person name="Sayaka M."/>
            <person name="Hattori M."/>
            <person name="Ohkuma M."/>
        </authorList>
    </citation>
    <scope>NUCLEOTIDE SEQUENCE [LARGE SCALE GENOMIC DNA]</scope>
    <source>
        <strain evidence="3">JCM 19231</strain>
    </source>
</reference>
<feature type="transmembrane region" description="Helical" evidence="1">
    <location>
        <begin position="16"/>
        <end position="38"/>
    </location>
</feature>
<dbReference type="Proteomes" id="UP000031671">
    <property type="component" value="Unassembled WGS sequence"/>
</dbReference>
<evidence type="ECO:0000256" key="1">
    <source>
        <dbReference type="SAM" id="Phobius"/>
    </source>
</evidence>
<accession>A0A0B8P4S2</accession>
<gene>
    <name evidence="2" type="ORF">JCM19231_5896</name>
</gene>
<dbReference type="AlphaFoldDB" id="A0A0B8P4S2"/>
<comment type="caution">
    <text evidence="2">The sequence shown here is derived from an EMBL/GenBank/DDBJ whole genome shotgun (WGS) entry which is preliminary data.</text>
</comment>
<keyword evidence="3" id="KW-1185">Reference proteome</keyword>
<dbReference type="EMBL" id="BBRZ01000069">
    <property type="protein sequence ID" value="GAM57954.1"/>
    <property type="molecule type" value="Genomic_DNA"/>
</dbReference>
<proteinExistence type="predicted"/>
<evidence type="ECO:0000313" key="3">
    <source>
        <dbReference type="Proteomes" id="UP000031671"/>
    </source>
</evidence>
<keyword evidence="1" id="KW-0472">Membrane</keyword>
<sequence length="49" mass="5433">MKMETATKSPQSLREMAIPIVGGAIGIFIFYTSFFGTFETLIQRSVFVA</sequence>
<organism evidence="2 3">
    <name type="scientific">Vibrio ishigakensis</name>
    <dbReference type="NCBI Taxonomy" id="1481914"/>
    <lineage>
        <taxon>Bacteria</taxon>
        <taxon>Pseudomonadati</taxon>
        <taxon>Pseudomonadota</taxon>
        <taxon>Gammaproteobacteria</taxon>
        <taxon>Vibrionales</taxon>
        <taxon>Vibrionaceae</taxon>
        <taxon>Vibrio</taxon>
    </lineage>
</organism>